<name>A0A917RHF3_9ACTN</name>
<reference evidence="1" key="2">
    <citation type="submission" date="2020-09" db="EMBL/GenBank/DDBJ databases">
        <authorList>
            <person name="Sun Q."/>
            <person name="Ohkuma M."/>
        </authorList>
    </citation>
    <scope>NUCLEOTIDE SEQUENCE</scope>
    <source>
        <strain evidence="1">JCM 3035</strain>
    </source>
</reference>
<reference evidence="1" key="1">
    <citation type="journal article" date="2014" name="Int. J. Syst. Evol. Microbiol.">
        <title>Complete genome sequence of Corynebacterium casei LMG S-19264T (=DSM 44701T), isolated from a smear-ripened cheese.</title>
        <authorList>
            <consortium name="US DOE Joint Genome Institute (JGI-PGF)"/>
            <person name="Walter F."/>
            <person name="Albersmeier A."/>
            <person name="Kalinowski J."/>
            <person name="Ruckert C."/>
        </authorList>
    </citation>
    <scope>NUCLEOTIDE SEQUENCE</scope>
    <source>
        <strain evidence="1">JCM 3035</strain>
    </source>
</reference>
<dbReference type="Proteomes" id="UP000637788">
    <property type="component" value="Unassembled WGS sequence"/>
</dbReference>
<protein>
    <submittedName>
        <fullName evidence="1">Uncharacterized protein</fullName>
    </submittedName>
</protein>
<dbReference type="RefSeq" id="WP_189326784.1">
    <property type="nucleotide sequence ID" value="NZ_BMPQ01000036.1"/>
</dbReference>
<comment type="caution">
    <text evidence="1">The sequence shown here is derived from an EMBL/GenBank/DDBJ whole genome shotgun (WGS) entry which is preliminary data.</text>
</comment>
<evidence type="ECO:0000313" key="2">
    <source>
        <dbReference type="Proteomes" id="UP000637788"/>
    </source>
</evidence>
<sequence>MTSATAAPGTGRQVDNEPGVGLRHTLAVFHGFVDHLPATYSDSDTFNEH</sequence>
<proteinExistence type="predicted"/>
<organism evidence="1 2">
    <name type="scientific">Streptomyces flaveus</name>
    <dbReference type="NCBI Taxonomy" id="66370"/>
    <lineage>
        <taxon>Bacteria</taxon>
        <taxon>Bacillati</taxon>
        <taxon>Actinomycetota</taxon>
        <taxon>Actinomycetes</taxon>
        <taxon>Kitasatosporales</taxon>
        <taxon>Streptomycetaceae</taxon>
        <taxon>Streptomyces</taxon>
        <taxon>Streptomyces aurantiacus group</taxon>
    </lineage>
</organism>
<gene>
    <name evidence="1" type="ORF">GCM10010094_81540</name>
</gene>
<evidence type="ECO:0000313" key="1">
    <source>
        <dbReference type="EMBL" id="GGL08460.1"/>
    </source>
</evidence>
<accession>A0A917RHF3</accession>
<dbReference type="AlphaFoldDB" id="A0A917RHF3"/>
<dbReference type="EMBL" id="BMPQ01000036">
    <property type="protein sequence ID" value="GGL08460.1"/>
    <property type="molecule type" value="Genomic_DNA"/>
</dbReference>
<keyword evidence="2" id="KW-1185">Reference proteome</keyword>